<protein>
    <submittedName>
        <fullName evidence="1">U1 protein</fullName>
    </submittedName>
</protein>
<dbReference type="RefSeq" id="YP_009505515.1">
    <property type="nucleotide sequence ID" value="NC_038283.1"/>
</dbReference>
<evidence type="ECO:0000313" key="2">
    <source>
        <dbReference type="Proteomes" id="UP000232642"/>
    </source>
</evidence>
<keyword evidence="2" id="KW-1185">Reference proteome</keyword>
<dbReference type="EMBL" id="KP324828">
    <property type="protein sequence ID" value="AJN08921.1"/>
    <property type="molecule type" value="Viral_cRNA"/>
</dbReference>
<dbReference type="Proteomes" id="UP000232642">
    <property type="component" value="Segment"/>
</dbReference>
<dbReference type="KEGG" id="vg:37616354"/>
<organism evidence="1 2">
    <name type="scientific">Ekpoma virus 2</name>
    <dbReference type="NCBI Taxonomy" id="1987021"/>
    <lineage>
        <taxon>Viruses</taxon>
        <taxon>Riboviria</taxon>
        <taxon>Orthornavirae</taxon>
        <taxon>Negarnaviricota</taxon>
        <taxon>Haploviricotina</taxon>
        <taxon>Monjiviricetes</taxon>
        <taxon>Mononegavirales</taxon>
        <taxon>Rhabdoviridae</taxon>
        <taxon>Alpharhabdovirinae</taxon>
        <taxon>Tibrovirus</taxon>
        <taxon>Tibrovirus betaekpoma</taxon>
    </lineage>
</organism>
<proteinExistence type="predicted"/>
<evidence type="ECO:0000313" key="1">
    <source>
        <dbReference type="EMBL" id="AJN08921.1"/>
    </source>
</evidence>
<name>A0A0C5BVL3_9RHAB</name>
<reference evidence="1 2" key="1">
    <citation type="journal article" date="2015" name="PLoS Negl. Trop. Dis.">
        <title>Discovery of novel rhabdoviruses in the blood of healthy individuals from west Africa.</title>
        <authorList>
            <person name="Stremlau M.H."/>
            <person name="Andersen K.G."/>
            <person name="Folarin O.A."/>
            <person name="Grove J.N."/>
            <person name="Odia I."/>
            <person name="Ehiane P.E."/>
            <person name="Omoniwa O."/>
            <person name="Omoregie O."/>
            <person name="Jiang P.P."/>
            <person name="Yozwiak N.L."/>
            <person name="Matranga C.B."/>
            <person name="Yang X."/>
            <person name="Gire S.K."/>
            <person name="Winnicki S."/>
            <person name="Tariyal R."/>
            <person name="Schaffner S.F."/>
            <person name="Okokhere P.O."/>
            <person name="Okogbenin S."/>
            <person name="Akpede G.O."/>
            <person name="Asogun D.A."/>
            <person name="Agbonlahor D.E."/>
            <person name="Walker P.J."/>
            <person name="Tesh R.B."/>
            <person name="Levin J.Z."/>
            <person name="Garry R.F."/>
            <person name="Sabeti P.C."/>
            <person name="Happi C.T."/>
        </authorList>
    </citation>
    <scope>NUCLEOTIDE SEQUENCE [LARGE SCALE GENOMIC DNA]</scope>
    <source>
        <strain evidence="1">EKV-2</strain>
    </source>
</reference>
<sequence length="175" mass="19094">MKKTTEIMEHLTCRVSALFDINRELIPLSKSTFRHALMDTIMTNSYGYDHNEPELVGLIGCVGVLSGLLKVNSPTIPNTMNSIQEEFTVSISHPIKLTLPLLYYKTMLVRIPGSRPQALGFCTIEISAIPGDCCSPIALTGSPPTLELPDLAATLGTTRVGKRRISLDGNLIVIK</sequence>
<accession>A0A0C5BVL3</accession>
<dbReference type="GeneID" id="37616354"/>